<protein>
    <submittedName>
        <fullName evidence="3">Molybdate/tungstate transport system substrate-binding protein</fullName>
    </submittedName>
</protein>
<feature type="chain" id="PRO_5011606774" evidence="2">
    <location>
        <begin position="33"/>
        <end position="301"/>
    </location>
</feature>
<dbReference type="STRING" id="420953.SAMN05192543_102707"/>
<keyword evidence="4" id="KW-1185">Reference proteome</keyword>
<comment type="similarity">
    <text evidence="1">Belongs to the bacterial solute-binding protein 1 family. WtpA subfamily.</text>
</comment>
<keyword evidence="2" id="KW-0732">Signal</keyword>
<proteinExistence type="inferred from homology"/>
<gene>
    <name evidence="3" type="ORF">SAMN05192543_102707</name>
</gene>
<evidence type="ECO:0000313" key="3">
    <source>
        <dbReference type="EMBL" id="SFI27344.1"/>
    </source>
</evidence>
<feature type="signal peptide" evidence="2">
    <location>
        <begin position="1"/>
        <end position="32"/>
    </location>
</feature>
<dbReference type="PANTHER" id="PTHR30632">
    <property type="entry name" value="MOLYBDATE-BINDING PERIPLASMIC PROTEIN"/>
    <property type="match status" value="1"/>
</dbReference>
<dbReference type="AlphaFoldDB" id="A0A1I3GV83"/>
<dbReference type="Gene3D" id="3.40.190.10">
    <property type="entry name" value="Periplasmic binding protein-like II"/>
    <property type="match status" value="2"/>
</dbReference>
<dbReference type="GO" id="GO:0030973">
    <property type="term" value="F:molybdate ion binding"/>
    <property type="evidence" value="ECO:0007669"/>
    <property type="project" value="TreeGrafter"/>
</dbReference>
<dbReference type="EMBL" id="FOQU01000002">
    <property type="protein sequence ID" value="SFI27344.1"/>
    <property type="molecule type" value="Genomic_DNA"/>
</dbReference>
<dbReference type="GO" id="GO:0015689">
    <property type="term" value="P:molybdate ion transport"/>
    <property type="evidence" value="ECO:0007669"/>
    <property type="project" value="TreeGrafter"/>
</dbReference>
<reference evidence="3 4" key="1">
    <citation type="submission" date="2016-10" db="EMBL/GenBank/DDBJ databases">
        <authorList>
            <person name="de Groot N.N."/>
        </authorList>
    </citation>
    <scope>NUCLEOTIDE SEQUENCE [LARGE SCALE GENOMIC DNA]</scope>
    <source>
        <strain evidence="3 4">LMG 23650</strain>
    </source>
</reference>
<accession>A0A1I3GV83</accession>
<evidence type="ECO:0000313" key="4">
    <source>
        <dbReference type="Proteomes" id="UP000199548"/>
    </source>
</evidence>
<organism evidence="3 4">
    <name type="scientific">Paraburkholderia megapolitana</name>
    <dbReference type="NCBI Taxonomy" id="420953"/>
    <lineage>
        <taxon>Bacteria</taxon>
        <taxon>Pseudomonadati</taxon>
        <taxon>Pseudomonadota</taxon>
        <taxon>Betaproteobacteria</taxon>
        <taxon>Burkholderiales</taxon>
        <taxon>Burkholderiaceae</taxon>
        <taxon>Paraburkholderia</taxon>
    </lineage>
</organism>
<evidence type="ECO:0000256" key="2">
    <source>
        <dbReference type="SAM" id="SignalP"/>
    </source>
</evidence>
<dbReference type="PANTHER" id="PTHR30632:SF16">
    <property type="entry name" value="MOLYBDATE_TUNGSTATE-BINDING PROTEIN WTPA"/>
    <property type="match status" value="1"/>
</dbReference>
<dbReference type="Proteomes" id="UP000199548">
    <property type="component" value="Unassembled WGS sequence"/>
</dbReference>
<dbReference type="InterPro" id="IPR050682">
    <property type="entry name" value="ModA/WtpA"/>
</dbReference>
<dbReference type="Pfam" id="PF13531">
    <property type="entry name" value="SBP_bac_11"/>
    <property type="match status" value="1"/>
</dbReference>
<evidence type="ECO:0000256" key="1">
    <source>
        <dbReference type="ARBA" id="ARBA00009438"/>
    </source>
</evidence>
<dbReference type="SUPFAM" id="SSF53850">
    <property type="entry name" value="Periplasmic binding protein-like II"/>
    <property type="match status" value="1"/>
</dbReference>
<dbReference type="CDD" id="cd13540">
    <property type="entry name" value="PBP2_ModA_WtpA"/>
    <property type="match status" value="1"/>
</dbReference>
<name>A0A1I3GV83_9BURK</name>
<sequence length="301" mass="32514">MGRYNDTGNDMFRKLLLSCAVLTGVLSASAHAADDTTVNVLYAGSLVNLMERSVGPAFEKETGLHFQGYAAGSNKIANEIKGKLRRGDVFISASPKVNTSLMGAANGDHVNWYVSFAESPLMIGYNPQSRFAADFKKKRWDQVLQEPGIRIGRTDPKLDPKGAFTVEMMNKAAELYHQPDLVEKTLGAPDNPEQVLPEETLVGRLQSGQLDAGFFYSTETSDLKIPAFRPAPELQAKASYTLTILSDAANAAGATRFVDFLLSEKGRALLKEHGVDVIKPVVTGDARAVPPSLQAVIDAAQ</sequence>